<keyword evidence="3" id="KW-1185">Reference proteome</keyword>
<dbReference type="EMBL" id="WMIG01000007">
    <property type="protein sequence ID" value="MTH60325.1"/>
    <property type="molecule type" value="Genomic_DNA"/>
</dbReference>
<dbReference type="AlphaFoldDB" id="A0A844HQ95"/>
<proteinExistence type="predicted"/>
<dbReference type="Gene3D" id="3.10.450.160">
    <property type="entry name" value="inner membrane protein cigr"/>
    <property type="match status" value="1"/>
</dbReference>
<name>A0A844HQ95_9RHOB</name>
<evidence type="ECO:0000313" key="2">
    <source>
        <dbReference type="EMBL" id="MTH60325.1"/>
    </source>
</evidence>
<feature type="chain" id="PRO_5032711013" description="Regulator RcnB of Ni and Co efflux" evidence="1">
    <location>
        <begin position="25"/>
        <end position="131"/>
    </location>
</feature>
<evidence type="ECO:0000256" key="1">
    <source>
        <dbReference type="SAM" id="SignalP"/>
    </source>
</evidence>
<protein>
    <recommendedName>
        <fullName evidence="4">Regulator RcnB of Ni and Co efflux</fullName>
    </recommendedName>
</protein>
<accession>A0A844HQ95</accession>
<reference evidence="2 3" key="1">
    <citation type="submission" date="2019-11" db="EMBL/GenBank/DDBJ databases">
        <authorList>
            <person name="Dong K."/>
        </authorList>
    </citation>
    <scope>NUCLEOTIDE SEQUENCE [LARGE SCALE GENOMIC DNA]</scope>
    <source>
        <strain evidence="2 3">NBRC 112902</strain>
    </source>
</reference>
<keyword evidence="1" id="KW-0732">Signal</keyword>
<evidence type="ECO:0000313" key="3">
    <source>
        <dbReference type="Proteomes" id="UP000449846"/>
    </source>
</evidence>
<dbReference type="RefSeq" id="WP_155040267.1">
    <property type="nucleotide sequence ID" value="NZ_WMIG01000007.1"/>
</dbReference>
<gene>
    <name evidence="2" type="ORF">GL300_14005</name>
</gene>
<dbReference type="OrthoDB" id="7666115at2"/>
<evidence type="ECO:0008006" key="4">
    <source>
        <dbReference type="Google" id="ProtNLM"/>
    </source>
</evidence>
<organism evidence="2 3">
    <name type="scientific">Paracoccus litorisediminis</name>
    <dbReference type="NCBI Taxonomy" id="2006130"/>
    <lineage>
        <taxon>Bacteria</taxon>
        <taxon>Pseudomonadati</taxon>
        <taxon>Pseudomonadota</taxon>
        <taxon>Alphaproteobacteria</taxon>
        <taxon>Rhodobacterales</taxon>
        <taxon>Paracoccaceae</taxon>
        <taxon>Paracoccus</taxon>
    </lineage>
</organism>
<feature type="signal peptide" evidence="1">
    <location>
        <begin position="1"/>
        <end position="24"/>
    </location>
</feature>
<sequence length="131" mass="14947">MKQIFTHAALVAAIAVIAAGPVAADPGHGKKNKHHDRDHYSRYSNCPPGLAKKNPPCVPPGQAKKYDIRYGTRVGDHLRIGNYTVIRDPRRYDLEQRRGWDYYRDNDSIYRVDRGTRRILAVMELIDAFSN</sequence>
<comment type="caution">
    <text evidence="2">The sequence shown here is derived from an EMBL/GenBank/DDBJ whole genome shotgun (WGS) entry which is preliminary data.</text>
</comment>
<dbReference type="Proteomes" id="UP000449846">
    <property type="component" value="Unassembled WGS sequence"/>
</dbReference>